<comment type="subcellular location">
    <subcellularLocation>
        <location evidence="1">Membrane</location>
        <topology evidence="1">Multi-pass membrane protein</topology>
    </subcellularLocation>
</comment>
<evidence type="ECO:0000256" key="5">
    <source>
        <dbReference type="ARBA" id="ARBA00023136"/>
    </source>
</evidence>
<keyword evidence="3 6" id="KW-0812">Transmembrane</keyword>
<name>A0AAD6GW45_9EURO</name>
<keyword evidence="5 6" id="KW-0472">Membrane</keyword>
<reference evidence="8" key="2">
    <citation type="submission" date="2023-01" db="EMBL/GenBank/DDBJ databases">
        <authorList>
            <person name="Petersen C."/>
        </authorList>
    </citation>
    <scope>NUCLEOTIDE SEQUENCE</scope>
    <source>
        <strain evidence="8">IBT 12815</strain>
    </source>
</reference>
<evidence type="ECO:0000256" key="2">
    <source>
        <dbReference type="ARBA" id="ARBA00010992"/>
    </source>
</evidence>
<dbReference type="SUPFAM" id="SSF103473">
    <property type="entry name" value="MFS general substrate transporter"/>
    <property type="match status" value="1"/>
</dbReference>
<evidence type="ECO:0000313" key="9">
    <source>
        <dbReference type="Proteomes" id="UP001213799"/>
    </source>
</evidence>
<feature type="transmembrane region" description="Helical" evidence="6">
    <location>
        <begin position="67"/>
        <end position="84"/>
    </location>
</feature>
<comment type="caution">
    <text evidence="8">The sequence shown here is derived from an EMBL/GenBank/DDBJ whole genome shotgun (WGS) entry which is preliminary data.</text>
</comment>
<dbReference type="InterPro" id="IPR020846">
    <property type="entry name" value="MFS_dom"/>
</dbReference>
<feature type="transmembrane region" description="Helical" evidence="6">
    <location>
        <begin position="158"/>
        <end position="180"/>
    </location>
</feature>
<feature type="transmembrane region" description="Helical" evidence="6">
    <location>
        <begin position="186"/>
        <end position="208"/>
    </location>
</feature>
<evidence type="ECO:0000259" key="7">
    <source>
        <dbReference type="PROSITE" id="PS50850"/>
    </source>
</evidence>
<keyword evidence="4 6" id="KW-1133">Transmembrane helix</keyword>
<organism evidence="8 9">
    <name type="scientific">Penicillium hordei</name>
    <dbReference type="NCBI Taxonomy" id="40994"/>
    <lineage>
        <taxon>Eukaryota</taxon>
        <taxon>Fungi</taxon>
        <taxon>Dikarya</taxon>
        <taxon>Ascomycota</taxon>
        <taxon>Pezizomycotina</taxon>
        <taxon>Eurotiomycetes</taxon>
        <taxon>Eurotiomycetidae</taxon>
        <taxon>Eurotiales</taxon>
        <taxon>Aspergillaceae</taxon>
        <taxon>Penicillium</taxon>
    </lineage>
</organism>
<dbReference type="Proteomes" id="UP001213799">
    <property type="component" value="Unassembled WGS sequence"/>
</dbReference>
<evidence type="ECO:0000256" key="6">
    <source>
        <dbReference type="SAM" id="Phobius"/>
    </source>
</evidence>
<sequence length="364" mass="39714">MAAHVQEIQTQRFTKWWKDLGLRKILAWQATILVSQMTTGYDENVVGSFQSMKPWVKDMGYPDSSRLGFITSIVFVGGFVGALVASPTADYFGRRVGMFVGSTLTFAGTITQTAAQNAGMFIGGRFLIGFGISFTCVAGPSLLFELAHPAMRGTVSSLFNVLWYVGSIIAAWTTFGTGYMSTSWSWRIPSLIQGVPALLVMMSVLCGLPESPRWLCANQRVEEALHLLVKYHSNGNLHSALVIHEMEEIHILLEAEAAAQKSGQNSWSVLYRPPANRKRIALGVIAYYFSPILTSIGITSTPQQTGINGGLQVWNPLFSLAGALLADQIGRRTLWMISFVGMILANVPSTISSAMYAQHGYKGA</sequence>
<gene>
    <name evidence="8" type="ORF">N7537_009882</name>
</gene>
<dbReference type="PROSITE" id="PS50850">
    <property type="entry name" value="MFS"/>
    <property type="match status" value="1"/>
</dbReference>
<evidence type="ECO:0000256" key="1">
    <source>
        <dbReference type="ARBA" id="ARBA00004141"/>
    </source>
</evidence>
<dbReference type="PANTHER" id="PTHR48022:SF64">
    <property type="entry name" value="MAJOR FACILITATOR SUPERFAMILY (MFS) PROFILE DOMAIN-CONTAINING PROTEIN"/>
    <property type="match status" value="1"/>
</dbReference>
<dbReference type="InterPro" id="IPR050360">
    <property type="entry name" value="MFS_Sugar_Transporters"/>
</dbReference>
<dbReference type="GeneID" id="81591178"/>
<dbReference type="InterPro" id="IPR036259">
    <property type="entry name" value="MFS_trans_sf"/>
</dbReference>
<evidence type="ECO:0000256" key="3">
    <source>
        <dbReference type="ARBA" id="ARBA00022692"/>
    </source>
</evidence>
<evidence type="ECO:0000313" key="8">
    <source>
        <dbReference type="EMBL" id="KAJ5592978.1"/>
    </source>
</evidence>
<feature type="transmembrane region" description="Helical" evidence="6">
    <location>
        <begin position="126"/>
        <end position="146"/>
    </location>
</feature>
<keyword evidence="9" id="KW-1185">Reference proteome</keyword>
<accession>A0AAD6GW45</accession>
<feature type="transmembrane region" description="Helical" evidence="6">
    <location>
        <begin position="333"/>
        <end position="357"/>
    </location>
</feature>
<dbReference type="Pfam" id="PF00083">
    <property type="entry name" value="Sugar_tr"/>
    <property type="match status" value="1"/>
</dbReference>
<dbReference type="Gene3D" id="1.20.1250.20">
    <property type="entry name" value="MFS general substrate transporter like domains"/>
    <property type="match status" value="1"/>
</dbReference>
<dbReference type="RefSeq" id="XP_056749604.1">
    <property type="nucleotide sequence ID" value="XM_056900936.1"/>
</dbReference>
<dbReference type="InterPro" id="IPR005828">
    <property type="entry name" value="MFS_sugar_transport-like"/>
</dbReference>
<dbReference type="GO" id="GO:0016020">
    <property type="term" value="C:membrane"/>
    <property type="evidence" value="ECO:0007669"/>
    <property type="project" value="UniProtKB-SubCell"/>
</dbReference>
<dbReference type="PANTHER" id="PTHR48022">
    <property type="entry name" value="PLASTIDIC GLUCOSE TRANSPORTER 4"/>
    <property type="match status" value="1"/>
</dbReference>
<evidence type="ECO:0000256" key="4">
    <source>
        <dbReference type="ARBA" id="ARBA00022989"/>
    </source>
</evidence>
<proteinExistence type="inferred from homology"/>
<dbReference type="InterPro" id="IPR005829">
    <property type="entry name" value="Sugar_transporter_CS"/>
</dbReference>
<dbReference type="GO" id="GO:0005351">
    <property type="term" value="F:carbohydrate:proton symporter activity"/>
    <property type="evidence" value="ECO:0007669"/>
    <property type="project" value="TreeGrafter"/>
</dbReference>
<reference evidence="8" key="1">
    <citation type="journal article" date="2023" name="IMA Fungus">
        <title>Comparative genomic study of the Penicillium genus elucidates a diverse pangenome and 15 lateral gene transfer events.</title>
        <authorList>
            <person name="Petersen C."/>
            <person name="Sorensen T."/>
            <person name="Nielsen M.R."/>
            <person name="Sondergaard T.E."/>
            <person name="Sorensen J.L."/>
            <person name="Fitzpatrick D.A."/>
            <person name="Frisvad J.C."/>
            <person name="Nielsen K.L."/>
        </authorList>
    </citation>
    <scope>NUCLEOTIDE SEQUENCE</scope>
    <source>
        <strain evidence="8">IBT 12815</strain>
    </source>
</reference>
<feature type="domain" description="Major facilitator superfamily (MFS) profile" evidence="7">
    <location>
        <begin position="28"/>
        <end position="364"/>
    </location>
</feature>
<feature type="transmembrane region" description="Helical" evidence="6">
    <location>
        <begin position="280"/>
        <end position="300"/>
    </location>
</feature>
<dbReference type="PROSITE" id="PS00216">
    <property type="entry name" value="SUGAR_TRANSPORT_1"/>
    <property type="match status" value="2"/>
</dbReference>
<dbReference type="AlphaFoldDB" id="A0AAD6GW45"/>
<dbReference type="EMBL" id="JAQJAE010000005">
    <property type="protein sequence ID" value="KAJ5592978.1"/>
    <property type="molecule type" value="Genomic_DNA"/>
</dbReference>
<protein>
    <recommendedName>
        <fullName evidence="7">Major facilitator superfamily (MFS) profile domain-containing protein</fullName>
    </recommendedName>
</protein>
<comment type="similarity">
    <text evidence="2">Belongs to the major facilitator superfamily. Sugar transporter (TC 2.A.1.1) family.</text>
</comment>